<evidence type="ECO:0000313" key="2">
    <source>
        <dbReference type="EMBL" id="ACA42063.1"/>
    </source>
</evidence>
<organism evidence="2 3">
    <name type="scientific">Lysinibacillus sphaericus (strain C3-41)</name>
    <dbReference type="NCBI Taxonomy" id="444177"/>
    <lineage>
        <taxon>Bacteria</taxon>
        <taxon>Bacillati</taxon>
        <taxon>Bacillota</taxon>
        <taxon>Bacilli</taxon>
        <taxon>Bacillales</taxon>
        <taxon>Bacillaceae</taxon>
        <taxon>Lysinibacillus</taxon>
    </lineage>
</organism>
<name>B1HMY5_LYSSC</name>
<dbReference type="KEGG" id="lsp:Bsph_4619"/>
<dbReference type="EnsemblBacteria" id="ACA42063">
    <property type="protein sequence ID" value="ACA42063"/>
    <property type="gene ID" value="Bsph_4619"/>
</dbReference>
<reference evidence="2 3" key="1">
    <citation type="journal article" date="2008" name="J. Bacteriol.">
        <title>Complete genome sequence of the mosquitocidal bacterium Bacillus sphaericus C3-41 and comparison with those of closely related Bacillus species.</title>
        <authorList>
            <person name="Hu X."/>
            <person name="Fan W."/>
            <person name="Han B."/>
            <person name="Liu H."/>
            <person name="Zheng D."/>
            <person name="Li Q."/>
            <person name="Dong W."/>
            <person name="Yan J."/>
            <person name="Gao M."/>
            <person name="Berry C."/>
            <person name="Yuan Z."/>
        </authorList>
    </citation>
    <scope>NUCLEOTIDE SEQUENCE [LARGE SCALE GENOMIC DNA]</scope>
    <source>
        <strain evidence="2 3">C3-41</strain>
    </source>
</reference>
<dbReference type="EMBL" id="CP000817">
    <property type="protein sequence ID" value="ACA42063.1"/>
    <property type="molecule type" value="Genomic_DNA"/>
</dbReference>
<evidence type="ECO:0000313" key="3">
    <source>
        <dbReference type="Proteomes" id="UP000002164"/>
    </source>
</evidence>
<sequence length="47" mass="5315">MITGMLNILNSESNRKGLVKVVILFLMYQMSILSQNVIPIHIAFIPL</sequence>
<feature type="transmembrane region" description="Helical" evidence="1">
    <location>
        <begin position="21"/>
        <end position="45"/>
    </location>
</feature>
<evidence type="ECO:0000256" key="1">
    <source>
        <dbReference type="SAM" id="Phobius"/>
    </source>
</evidence>
<dbReference type="Proteomes" id="UP000002164">
    <property type="component" value="Chromosome"/>
</dbReference>
<proteinExistence type="predicted"/>
<keyword evidence="1" id="KW-0812">Transmembrane</keyword>
<dbReference type="HOGENOM" id="CLU_3169916_0_0_9"/>
<keyword evidence="1" id="KW-0472">Membrane</keyword>
<protein>
    <submittedName>
        <fullName evidence="2">Uncharacterized protein</fullName>
    </submittedName>
</protein>
<keyword evidence="1" id="KW-1133">Transmembrane helix</keyword>
<accession>B1HMY5</accession>
<gene>
    <name evidence="2" type="ordered locus">Bsph_4619</name>
</gene>
<dbReference type="AlphaFoldDB" id="B1HMY5"/>